<proteinExistence type="predicted"/>
<dbReference type="EMBL" id="RAWB01000028">
    <property type="protein sequence ID" value="RKH66376.1"/>
    <property type="molecule type" value="Genomic_DNA"/>
</dbReference>
<protein>
    <recommendedName>
        <fullName evidence="4">HNH endonuclease</fullName>
    </recommendedName>
</protein>
<dbReference type="PROSITE" id="PS51257">
    <property type="entry name" value="PROKAR_LIPOPROTEIN"/>
    <property type="match status" value="1"/>
</dbReference>
<keyword evidence="1" id="KW-0732">Signal</keyword>
<feature type="chain" id="PRO_5017248483" description="HNH endonuclease" evidence="1">
    <location>
        <begin position="27"/>
        <end position="213"/>
    </location>
</feature>
<organism evidence="2 3">
    <name type="scientific">Corallococcus llansteffanensis</name>
    <dbReference type="NCBI Taxonomy" id="2316731"/>
    <lineage>
        <taxon>Bacteria</taxon>
        <taxon>Pseudomonadati</taxon>
        <taxon>Myxococcota</taxon>
        <taxon>Myxococcia</taxon>
        <taxon>Myxococcales</taxon>
        <taxon>Cystobacterineae</taxon>
        <taxon>Myxococcaceae</taxon>
        <taxon>Corallococcus</taxon>
    </lineage>
</organism>
<dbReference type="Proteomes" id="UP000272888">
    <property type="component" value="Unassembled WGS sequence"/>
</dbReference>
<reference evidence="3" key="1">
    <citation type="submission" date="2018-09" db="EMBL/GenBank/DDBJ databases">
        <authorList>
            <person name="Livingstone P.G."/>
            <person name="Whitworth D.E."/>
        </authorList>
    </citation>
    <scope>NUCLEOTIDE SEQUENCE [LARGE SCALE GENOMIC DNA]</scope>
    <source>
        <strain evidence="3">CA051B</strain>
    </source>
</reference>
<gene>
    <name evidence="2" type="ORF">D7V93_04515</name>
</gene>
<evidence type="ECO:0008006" key="4">
    <source>
        <dbReference type="Google" id="ProtNLM"/>
    </source>
</evidence>
<keyword evidence="3" id="KW-1185">Reference proteome</keyword>
<dbReference type="AlphaFoldDB" id="A0A3A8QCM9"/>
<evidence type="ECO:0000256" key="1">
    <source>
        <dbReference type="SAM" id="SignalP"/>
    </source>
</evidence>
<accession>A0A3A8QCM9</accession>
<comment type="caution">
    <text evidence="2">The sequence shown here is derived from an EMBL/GenBank/DDBJ whole genome shotgun (WGS) entry which is preliminary data.</text>
</comment>
<evidence type="ECO:0000313" key="2">
    <source>
        <dbReference type="EMBL" id="RKH66376.1"/>
    </source>
</evidence>
<sequence>MSAIRHMQRVASATLLVMAGCGSATLGTVGSPASAKWVGPPMPGPGGGRVRTVIYYGPWQCSAPFMSRCEAKCAAQGHALMGCIWLADIKGDWEGRFLVFPAAAGGRLAITHCCCDIPKVSDGERRRTTWGRAREAFRESWGNEYGAWPAASNGKPWPGHHIFDLVHGGDPTAPNNVLPTPQDVHNVFSSEYPACYAPGGRWRAVGPDRPYAD</sequence>
<feature type="signal peptide" evidence="1">
    <location>
        <begin position="1"/>
        <end position="26"/>
    </location>
</feature>
<evidence type="ECO:0000313" key="3">
    <source>
        <dbReference type="Proteomes" id="UP000272888"/>
    </source>
</evidence>
<name>A0A3A8QCM9_9BACT</name>